<reference evidence="9 10" key="1">
    <citation type="submission" date="2015-03" db="EMBL/GenBank/DDBJ databases">
        <title>Genome sequence of Kiloniella sp. P1-1, isolated from the gut microflora of Pacific white shrimp, Penaeus vannamei.</title>
        <authorList>
            <person name="Shao Z."/>
            <person name="Wang L."/>
            <person name="Li X."/>
        </authorList>
    </citation>
    <scope>NUCLEOTIDE SEQUENCE [LARGE SCALE GENOMIC DNA]</scope>
    <source>
        <strain evidence="9 10">P1-1</strain>
    </source>
</reference>
<feature type="transmembrane region" description="Helical" evidence="7">
    <location>
        <begin position="172"/>
        <end position="191"/>
    </location>
</feature>
<evidence type="ECO:0000256" key="1">
    <source>
        <dbReference type="ARBA" id="ARBA00004651"/>
    </source>
</evidence>
<feature type="transmembrane region" description="Helical" evidence="7">
    <location>
        <begin position="57"/>
        <end position="74"/>
    </location>
</feature>
<feature type="transmembrane region" description="Helical" evidence="7">
    <location>
        <begin position="146"/>
        <end position="166"/>
    </location>
</feature>
<dbReference type="Proteomes" id="UP000034491">
    <property type="component" value="Unassembled WGS sequence"/>
</dbReference>
<dbReference type="InterPro" id="IPR037185">
    <property type="entry name" value="EmrE-like"/>
</dbReference>
<evidence type="ECO:0000256" key="4">
    <source>
        <dbReference type="ARBA" id="ARBA00022989"/>
    </source>
</evidence>
<keyword evidence="5 7" id="KW-0472">Membrane</keyword>
<feature type="transmembrane region" description="Helical" evidence="7">
    <location>
        <begin position="120"/>
        <end position="139"/>
    </location>
</feature>
<dbReference type="PANTHER" id="PTHR32322:SF18">
    <property type="entry name" value="S-ADENOSYLMETHIONINE_S-ADENOSYLHOMOCYSTEINE TRANSPORTER"/>
    <property type="match status" value="1"/>
</dbReference>
<feature type="transmembrane region" description="Helical" evidence="7">
    <location>
        <begin position="203"/>
        <end position="225"/>
    </location>
</feature>
<sequence>MSVRSNPEASTLSPNSDNQTSNNRTAHGAMLLFIFFVSTSFPVGSAITHALDPSALTFLRFVIASGAFGLLLLVKKQWPWQGSGPGPLLLLKYFWLGFLLVVFFITMFEGLRWGSAVNLGAVFTLIPMMTAVIAFFLLGQRATLRLWVGLIIAALGAIWIVFGGSIENLLNFSLGKGELIFLVGCFSYSAYSPFVRKYHGGENLLVLTFWTLVAGMILLGIYGFDDIRTSPWGQLDWSIYAAIVYLALCNTALTFYLLKFASFRLPAAKVMAYTFLTPAIVLVIQSIISGSVPDMKLIIGVIITASAMIFLQRSADQSRND</sequence>
<feature type="region of interest" description="Disordered" evidence="6">
    <location>
        <begin position="1"/>
        <end position="21"/>
    </location>
</feature>
<dbReference type="RefSeq" id="WP_046501424.1">
    <property type="nucleotide sequence ID" value="NZ_LANI01000001.1"/>
</dbReference>
<feature type="transmembrane region" description="Helical" evidence="7">
    <location>
        <begin position="86"/>
        <end position="108"/>
    </location>
</feature>
<keyword evidence="10" id="KW-1185">Reference proteome</keyword>
<keyword evidence="4 7" id="KW-1133">Transmembrane helix</keyword>
<dbReference type="SUPFAM" id="SSF103481">
    <property type="entry name" value="Multidrug resistance efflux transporter EmrE"/>
    <property type="match status" value="2"/>
</dbReference>
<feature type="transmembrane region" description="Helical" evidence="7">
    <location>
        <begin position="29"/>
        <end position="51"/>
    </location>
</feature>
<evidence type="ECO:0000259" key="8">
    <source>
        <dbReference type="Pfam" id="PF00892"/>
    </source>
</evidence>
<gene>
    <name evidence="9" type="ORF">WH95_00060</name>
</gene>
<keyword evidence="3 7" id="KW-0812">Transmembrane</keyword>
<evidence type="ECO:0000256" key="5">
    <source>
        <dbReference type="ARBA" id="ARBA00023136"/>
    </source>
</evidence>
<feature type="domain" description="EamA" evidence="8">
    <location>
        <begin position="29"/>
        <end position="161"/>
    </location>
</feature>
<accession>A0A0M2REV1</accession>
<evidence type="ECO:0000256" key="6">
    <source>
        <dbReference type="SAM" id="MobiDB-lite"/>
    </source>
</evidence>
<dbReference type="OrthoDB" id="5812248at2"/>
<evidence type="ECO:0000313" key="10">
    <source>
        <dbReference type="Proteomes" id="UP000034491"/>
    </source>
</evidence>
<dbReference type="InterPro" id="IPR000620">
    <property type="entry name" value="EamA_dom"/>
</dbReference>
<proteinExistence type="predicted"/>
<name>A0A0M2REV1_9PROT</name>
<feature type="domain" description="EamA" evidence="8">
    <location>
        <begin position="176"/>
        <end position="310"/>
    </location>
</feature>
<evidence type="ECO:0000256" key="3">
    <source>
        <dbReference type="ARBA" id="ARBA00022692"/>
    </source>
</evidence>
<dbReference type="AlphaFoldDB" id="A0A0M2REV1"/>
<evidence type="ECO:0000256" key="7">
    <source>
        <dbReference type="SAM" id="Phobius"/>
    </source>
</evidence>
<dbReference type="GO" id="GO:0005886">
    <property type="term" value="C:plasma membrane"/>
    <property type="evidence" value="ECO:0007669"/>
    <property type="project" value="UniProtKB-SubCell"/>
</dbReference>
<dbReference type="InterPro" id="IPR050638">
    <property type="entry name" value="AA-Vitamin_Transporters"/>
</dbReference>
<protein>
    <recommendedName>
        <fullName evidence="8">EamA domain-containing protein</fullName>
    </recommendedName>
</protein>
<dbReference type="Pfam" id="PF00892">
    <property type="entry name" value="EamA"/>
    <property type="match status" value="2"/>
</dbReference>
<evidence type="ECO:0000313" key="9">
    <source>
        <dbReference type="EMBL" id="KKJ78545.1"/>
    </source>
</evidence>
<dbReference type="STRING" id="1549748.WH95_00060"/>
<evidence type="ECO:0000256" key="2">
    <source>
        <dbReference type="ARBA" id="ARBA00022475"/>
    </source>
</evidence>
<comment type="caution">
    <text evidence="9">The sequence shown here is derived from an EMBL/GenBank/DDBJ whole genome shotgun (WGS) entry which is preliminary data.</text>
</comment>
<dbReference type="EMBL" id="LANI01000001">
    <property type="protein sequence ID" value="KKJ78545.1"/>
    <property type="molecule type" value="Genomic_DNA"/>
</dbReference>
<feature type="transmembrane region" description="Helical" evidence="7">
    <location>
        <begin position="295"/>
        <end position="311"/>
    </location>
</feature>
<keyword evidence="2" id="KW-1003">Cell membrane</keyword>
<comment type="subcellular location">
    <subcellularLocation>
        <location evidence="1">Cell membrane</location>
        <topology evidence="1">Multi-pass membrane protein</topology>
    </subcellularLocation>
</comment>
<dbReference type="PANTHER" id="PTHR32322">
    <property type="entry name" value="INNER MEMBRANE TRANSPORTER"/>
    <property type="match status" value="1"/>
</dbReference>
<feature type="transmembrane region" description="Helical" evidence="7">
    <location>
        <begin position="270"/>
        <end position="289"/>
    </location>
</feature>
<organism evidence="9 10">
    <name type="scientific">Kiloniella litopenaei</name>
    <dbReference type="NCBI Taxonomy" id="1549748"/>
    <lineage>
        <taxon>Bacteria</taxon>
        <taxon>Pseudomonadati</taxon>
        <taxon>Pseudomonadota</taxon>
        <taxon>Alphaproteobacteria</taxon>
        <taxon>Rhodospirillales</taxon>
        <taxon>Kiloniellaceae</taxon>
        <taxon>Kiloniella</taxon>
    </lineage>
</organism>
<feature type="transmembrane region" description="Helical" evidence="7">
    <location>
        <begin position="237"/>
        <end position="258"/>
    </location>
</feature>